<organism evidence="2">
    <name type="scientific">Kwoniella dejecticola CBS 10117</name>
    <dbReference type="NCBI Taxonomy" id="1296121"/>
    <lineage>
        <taxon>Eukaryota</taxon>
        <taxon>Fungi</taxon>
        <taxon>Dikarya</taxon>
        <taxon>Basidiomycota</taxon>
        <taxon>Agaricomycotina</taxon>
        <taxon>Tremellomycetes</taxon>
        <taxon>Tremellales</taxon>
        <taxon>Cryptococcaceae</taxon>
        <taxon>Kwoniella</taxon>
    </lineage>
</organism>
<dbReference type="EMBL" id="KI894031">
    <property type="protein sequence ID" value="OBR84995.1"/>
    <property type="molecule type" value="Genomic_DNA"/>
</dbReference>
<protein>
    <submittedName>
        <fullName evidence="2">Uncharacterized protein</fullName>
    </submittedName>
</protein>
<dbReference type="OrthoDB" id="2562046at2759"/>
<dbReference type="Proteomes" id="UP000078595">
    <property type="component" value="Chromosome 5"/>
</dbReference>
<name>A0A1A6A4K6_9TREE</name>
<feature type="chain" id="PRO_5008342096" evidence="1">
    <location>
        <begin position="22"/>
        <end position="76"/>
    </location>
</feature>
<keyword evidence="4" id="KW-1185">Reference proteome</keyword>
<dbReference type="KEGG" id="kdj:28968021"/>
<reference evidence="2" key="1">
    <citation type="submission" date="2013-07" db="EMBL/GenBank/DDBJ databases">
        <title>The Genome Sequence of Cryptococcus dejecticola CBS10117.</title>
        <authorList>
            <consortium name="The Broad Institute Genome Sequencing Platform"/>
            <person name="Cuomo C."/>
            <person name="Litvintseva A."/>
            <person name="Chen Y."/>
            <person name="Heitman J."/>
            <person name="Sun S."/>
            <person name="Springer D."/>
            <person name="Dromer F."/>
            <person name="Young S.K."/>
            <person name="Zeng Q."/>
            <person name="Gargeya S."/>
            <person name="Fitzgerald M."/>
            <person name="Abouelleil A."/>
            <person name="Alvarado L."/>
            <person name="Berlin A.M."/>
            <person name="Chapman S.B."/>
            <person name="Dewar J."/>
            <person name="Goldberg J."/>
            <person name="Griggs A."/>
            <person name="Gujja S."/>
            <person name="Hansen M."/>
            <person name="Howarth C."/>
            <person name="Imamovic A."/>
            <person name="Larimer J."/>
            <person name="McCowan C."/>
            <person name="Murphy C."/>
            <person name="Pearson M."/>
            <person name="Priest M."/>
            <person name="Roberts A."/>
            <person name="Saif S."/>
            <person name="Shea T."/>
            <person name="Sykes S."/>
            <person name="Wortman J."/>
            <person name="Nusbaum C."/>
            <person name="Birren B."/>
        </authorList>
    </citation>
    <scope>NUCLEOTIDE SEQUENCE [LARGE SCALE GENOMIC DNA]</scope>
    <source>
        <strain evidence="2">CBS 10117</strain>
    </source>
</reference>
<dbReference type="EMBL" id="CP144534">
    <property type="protein sequence ID" value="WWC62109.1"/>
    <property type="molecule type" value="Genomic_DNA"/>
</dbReference>
<proteinExistence type="predicted"/>
<dbReference type="VEuPathDB" id="FungiDB:I303_04322"/>
<keyword evidence="1" id="KW-0732">Signal</keyword>
<feature type="signal peptide" evidence="1">
    <location>
        <begin position="1"/>
        <end position="21"/>
    </location>
</feature>
<evidence type="ECO:0000313" key="3">
    <source>
        <dbReference type="EMBL" id="WWC62109.1"/>
    </source>
</evidence>
<reference evidence="3" key="3">
    <citation type="submission" date="2024-02" db="EMBL/GenBank/DDBJ databases">
        <title>Comparative genomics of Cryptococcus and Kwoniella reveals pathogenesis evolution and contrasting modes of karyotype evolution via chromosome fusion or intercentromeric recombination.</title>
        <authorList>
            <person name="Coelho M.A."/>
            <person name="David-Palma M."/>
            <person name="Shea T."/>
            <person name="Bowers K."/>
            <person name="McGinley-Smith S."/>
            <person name="Mohammad A.W."/>
            <person name="Gnirke A."/>
            <person name="Yurkov A.M."/>
            <person name="Nowrousian M."/>
            <person name="Sun S."/>
            <person name="Cuomo C.A."/>
            <person name="Heitman J."/>
        </authorList>
    </citation>
    <scope>NUCLEOTIDE SEQUENCE</scope>
    <source>
        <strain evidence="3">CBS 10117</strain>
    </source>
</reference>
<sequence length="76" mass="8391">MYFKTICSIIATLALTTTVLAVPAAIPDLAKKDTTSQLLERQVITCGYYEVCYCPRNGVRFTCRDPQGCSMTCYPA</sequence>
<accession>A0A1A6A4K6</accession>
<dbReference type="AlphaFoldDB" id="A0A1A6A4K6"/>
<gene>
    <name evidence="2" type="ORF">I303_04322</name>
    <name evidence="3" type="ORF">I303_104699</name>
</gene>
<evidence type="ECO:0000313" key="4">
    <source>
        <dbReference type="Proteomes" id="UP000078595"/>
    </source>
</evidence>
<reference evidence="3" key="2">
    <citation type="submission" date="2013-07" db="EMBL/GenBank/DDBJ databases">
        <authorList>
            <consortium name="The Broad Institute Genome Sequencing Platform"/>
            <person name="Cuomo C."/>
            <person name="Litvintseva A."/>
            <person name="Chen Y."/>
            <person name="Heitman J."/>
            <person name="Sun S."/>
            <person name="Springer D."/>
            <person name="Dromer F."/>
            <person name="Young S.K."/>
            <person name="Zeng Q."/>
            <person name="Gargeya S."/>
            <person name="Fitzgerald M."/>
            <person name="Abouelleil A."/>
            <person name="Alvarado L."/>
            <person name="Berlin A.M."/>
            <person name="Chapman S.B."/>
            <person name="Dewar J."/>
            <person name="Goldberg J."/>
            <person name="Griggs A."/>
            <person name="Gujja S."/>
            <person name="Hansen M."/>
            <person name="Howarth C."/>
            <person name="Imamovic A."/>
            <person name="Larimer J."/>
            <person name="McCowan C."/>
            <person name="Murphy C."/>
            <person name="Pearson M."/>
            <person name="Priest M."/>
            <person name="Roberts A."/>
            <person name="Saif S."/>
            <person name="Shea T."/>
            <person name="Sykes S."/>
            <person name="Wortman J."/>
            <person name="Nusbaum C."/>
            <person name="Birren B."/>
        </authorList>
    </citation>
    <scope>NUCLEOTIDE SEQUENCE</scope>
    <source>
        <strain evidence="3">CBS 10117</strain>
    </source>
</reference>
<evidence type="ECO:0000313" key="2">
    <source>
        <dbReference type="EMBL" id="OBR84995.1"/>
    </source>
</evidence>
<evidence type="ECO:0000256" key="1">
    <source>
        <dbReference type="SAM" id="SignalP"/>
    </source>
</evidence>
<dbReference type="RefSeq" id="XP_018262837.1">
    <property type="nucleotide sequence ID" value="XM_018407626.1"/>
</dbReference>
<dbReference type="GeneID" id="28968021"/>